<evidence type="ECO:0000256" key="6">
    <source>
        <dbReference type="SAM" id="MobiDB-lite"/>
    </source>
</evidence>
<gene>
    <name evidence="8" type="ORF">GCM10009817_27710</name>
</gene>
<evidence type="ECO:0000313" key="8">
    <source>
        <dbReference type="EMBL" id="GAA1984732.1"/>
    </source>
</evidence>
<dbReference type="PANTHER" id="PTHR40277">
    <property type="entry name" value="BLL5419 PROTEIN"/>
    <property type="match status" value="1"/>
</dbReference>
<organism evidence="8 9">
    <name type="scientific">Terrabacter lapilli</name>
    <dbReference type="NCBI Taxonomy" id="436231"/>
    <lineage>
        <taxon>Bacteria</taxon>
        <taxon>Bacillati</taxon>
        <taxon>Actinomycetota</taxon>
        <taxon>Actinomycetes</taxon>
        <taxon>Micrococcales</taxon>
        <taxon>Intrasporangiaceae</taxon>
        <taxon>Terrabacter</taxon>
    </lineage>
</organism>
<evidence type="ECO:0000256" key="1">
    <source>
        <dbReference type="ARBA" id="ARBA00004651"/>
    </source>
</evidence>
<feature type="transmembrane region" description="Helical" evidence="7">
    <location>
        <begin position="42"/>
        <end position="64"/>
    </location>
</feature>
<reference evidence="8 9" key="1">
    <citation type="journal article" date="2019" name="Int. J. Syst. Evol. Microbiol.">
        <title>The Global Catalogue of Microorganisms (GCM) 10K type strain sequencing project: providing services to taxonomists for standard genome sequencing and annotation.</title>
        <authorList>
            <consortium name="The Broad Institute Genomics Platform"/>
            <consortium name="The Broad Institute Genome Sequencing Center for Infectious Disease"/>
            <person name="Wu L."/>
            <person name="Ma J."/>
        </authorList>
    </citation>
    <scope>NUCLEOTIDE SEQUENCE [LARGE SCALE GENOMIC DNA]</scope>
    <source>
        <strain evidence="8 9">JCM 15628</strain>
    </source>
</reference>
<keyword evidence="3 7" id="KW-0812">Transmembrane</keyword>
<sequence>MGRLRRWLRPLAVSAVAGVLAWRVGPGAIAQAAQQVDPGSLGLAVAAAVAVAGVTTVCVAWRWVLVARGFGLSLALPHAVAASYRAQFLNVTLPAGVAGDVHRAVAHGRSAGDVARGAYAVVCERAIGQVVQIALAVAALTIVPSPLQWAAGPPWRGVGAWMFAGVGLVVIVGLGVRRRPGRREPPADPPPRDARSRLSPPVFSPRAWSAAVAMSVLAMSGHVGTFLLAVRAAGVTETPSHLVPLALLVLLAAAVPLNLGGWGPREGAAAWAFGATGLGTDHGLVVAALYGTLVTVASLPGAVVILYAATRRDRTLEPTSAGRTYA</sequence>
<proteinExistence type="predicted"/>
<feature type="transmembrane region" description="Helical" evidence="7">
    <location>
        <begin position="242"/>
        <end position="263"/>
    </location>
</feature>
<dbReference type="Pfam" id="PF03706">
    <property type="entry name" value="LPG_synthase_TM"/>
    <property type="match status" value="1"/>
</dbReference>
<evidence type="ECO:0000313" key="9">
    <source>
        <dbReference type="Proteomes" id="UP001500013"/>
    </source>
</evidence>
<dbReference type="RefSeq" id="WP_344063591.1">
    <property type="nucleotide sequence ID" value="NZ_BAAAPU010000008.1"/>
</dbReference>
<dbReference type="Proteomes" id="UP001500013">
    <property type="component" value="Unassembled WGS sequence"/>
</dbReference>
<keyword evidence="2" id="KW-1003">Cell membrane</keyword>
<keyword evidence="9" id="KW-1185">Reference proteome</keyword>
<comment type="subcellular location">
    <subcellularLocation>
        <location evidence="1">Cell membrane</location>
        <topology evidence="1">Multi-pass membrane protein</topology>
    </subcellularLocation>
</comment>
<feature type="region of interest" description="Disordered" evidence="6">
    <location>
        <begin position="180"/>
        <end position="200"/>
    </location>
</feature>
<evidence type="ECO:0000256" key="5">
    <source>
        <dbReference type="ARBA" id="ARBA00023136"/>
    </source>
</evidence>
<keyword evidence="4 7" id="KW-1133">Transmembrane helix</keyword>
<feature type="compositionally biased region" description="Basic and acidic residues" evidence="6">
    <location>
        <begin position="182"/>
        <end position="196"/>
    </location>
</feature>
<keyword evidence="5 7" id="KW-0472">Membrane</keyword>
<dbReference type="EMBL" id="BAAAPU010000008">
    <property type="protein sequence ID" value="GAA1984732.1"/>
    <property type="molecule type" value="Genomic_DNA"/>
</dbReference>
<evidence type="ECO:0000256" key="4">
    <source>
        <dbReference type="ARBA" id="ARBA00022989"/>
    </source>
</evidence>
<accession>A0ABN2SDC2</accession>
<evidence type="ECO:0000256" key="3">
    <source>
        <dbReference type="ARBA" id="ARBA00022692"/>
    </source>
</evidence>
<feature type="transmembrane region" description="Helical" evidence="7">
    <location>
        <begin position="158"/>
        <end position="176"/>
    </location>
</feature>
<comment type="caution">
    <text evidence="8">The sequence shown here is derived from an EMBL/GenBank/DDBJ whole genome shotgun (WGS) entry which is preliminary data.</text>
</comment>
<name>A0ABN2SDC2_9MICO</name>
<evidence type="ECO:0000256" key="7">
    <source>
        <dbReference type="SAM" id="Phobius"/>
    </source>
</evidence>
<dbReference type="PANTHER" id="PTHR40277:SF1">
    <property type="entry name" value="BLL5419 PROTEIN"/>
    <property type="match status" value="1"/>
</dbReference>
<feature type="transmembrane region" description="Helical" evidence="7">
    <location>
        <begin position="207"/>
        <end position="230"/>
    </location>
</feature>
<feature type="transmembrane region" description="Helical" evidence="7">
    <location>
        <begin position="283"/>
        <end position="309"/>
    </location>
</feature>
<dbReference type="InterPro" id="IPR022791">
    <property type="entry name" value="L-PG_synthase/AglD"/>
</dbReference>
<evidence type="ECO:0000256" key="2">
    <source>
        <dbReference type="ARBA" id="ARBA00022475"/>
    </source>
</evidence>
<protein>
    <submittedName>
        <fullName evidence="8">Lysylphosphatidylglycerol synthase transmembrane domain-containing protein</fullName>
    </submittedName>
</protein>